<reference evidence="8 10" key="1">
    <citation type="journal article" date="2015" name="Genome Announc.">
        <title>Draft Genome Sequence of a Heterotrophic Facultative Anaerobic Thermophilic Bacterium, Ardenticatena maritima Strain 110ST.</title>
        <authorList>
            <person name="Kawaichi S."/>
            <person name="Yoshida T."/>
            <person name="Sako Y."/>
            <person name="Nakamura R."/>
        </authorList>
    </citation>
    <scope>NUCLEOTIDE SEQUENCE [LARGE SCALE GENOMIC DNA]</scope>
    <source>
        <strain evidence="8 10">110S</strain>
    </source>
</reference>
<dbReference type="EMBL" id="LGKN01000003">
    <property type="protein sequence ID" value="KPL89331.1"/>
    <property type="molecule type" value="Genomic_DNA"/>
</dbReference>
<keyword evidence="3 5" id="KW-1133">Transmembrane helix</keyword>
<dbReference type="Proteomes" id="UP000050502">
    <property type="component" value="Unassembled WGS sequence"/>
</dbReference>
<dbReference type="SUPFAM" id="SSF52821">
    <property type="entry name" value="Rhodanese/Cell cycle control phosphatase"/>
    <property type="match status" value="1"/>
</dbReference>
<reference evidence="10" key="3">
    <citation type="submission" date="2015-08" db="EMBL/GenBank/DDBJ databases">
        <title>Draft Genome Sequence of a Heterotrophic Facultative Anaerobic Bacterium Ardenticatena maritima Strain 110S.</title>
        <authorList>
            <person name="Kawaichi S."/>
            <person name="Yoshida T."/>
            <person name="Sako Y."/>
            <person name="Nakamura R."/>
        </authorList>
    </citation>
    <scope>NUCLEOTIDE SEQUENCE [LARGE SCALE GENOMIC DNA]</scope>
    <source>
        <strain evidence="10">110S</strain>
    </source>
</reference>
<sequence length="713" mass="77333">MPSLTQPLKYLAHPLDVVRSYDRRHLRDDFIAGLTVGVIMLPQAIAFTLIAELPPQMGLYAAVVGSIVGALWGSSRQIQTGPANAIALLTASVLSVVADPGSALYIQAAGLVAIMAGVLQVALGLARLGMLVNFVSYSVIVGFTAGAGVLIAVKQVRPLLGLHFQSANIVQTLLNILTHLPDTHLPTAAIGLGSIVLILLVRRLNRRLPAPLIAMIVASGLVLAFHLEALGVEVVGDLPRSLPPLTIPPLRLDLISELSTGALAIAAIGLVSAAAIGQALSNQTGQRIDNNQEFVGQGLANIAAGLFSGYPVAASFSRSAVNLEAGAKSPFASIFAGLFMLVAIFVLTPFVAFVPMAALAGVLMVTAYNLIDFAEIRRIARGARGDAVILFSTLLGTIFLRLEFAVLLGILLSFAHYIIKTSAPVVHAVIPDPEFRRLVQDDSRPQCPQLGILDIHGDLYFGAVNHIEEAIERHLAEHPSQRFLLLRMHTVNVADFSGIHMLERLVEKMRAQGGDVYLTYVRRPLLRVLESTKFLETIGEDHILWERTAIHTLFYHALDPNVCIYECPVRVFRECQNLPRSVIVDTEIAERAREIEPVQIPAVDPATLWDLLHTDRPPLVVDVREPREFRRGHIPGALLVPLSHLLAGEVPDLPHDRTLVLVCRMGRRSPRAAALLQQYGYTDLLMLEGGMLAWEAANLLEAFNIADVEEIKV</sequence>
<evidence type="ECO:0000313" key="9">
    <source>
        <dbReference type="EMBL" id="KPL89331.1"/>
    </source>
</evidence>
<dbReference type="EMBL" id="BBZA01000022">
    <property type="protein sequence ID" value="GAP61954.1"/>
    <property type="molecule type" value="Genomic_DNA"/>
</dbReference>
<dbReference type="Pfam" id="PF00916">
    <property type="entry name" value="Sulfate_transp"/>
    <property type="match status" value="1"/>
</dbReference>
<keyword evidence="10" id="KW-1185">Reference proteome</keyword>
<keyword evidence="2 5" id="KW-0812">Transmembrane</keyword>
<name>A0A0M9UBK8_9CHLR</name>
<dbReference type="SMART" id="SM00450">
    <property type="entry name" value="RHOD"/>
    <property type="match status" value="1"/>
</dbReference>
<evidence type="ECO:0000256" key="5">
    <source>
        <dbReference type="SAM" id="Phobius"/>
    </source>
</evidence>
<evidence type="ECO:0000313" key="10">
    <source>
        <dbReference type="Proteomes" id="UP000037784"/>
    </source>
</evidence>
<feature type="transmembrane region" description="Helical" evidence="5">
    <location>
        <begin position="30"/>
        <end position="51"/>
    </location>
</feature>
<dbReference type="Proteomes" id="UP000037784">
    <property type="component" value="Unassembled WGS sequence"/>
</dbReference>
<dbReference type="AlphaFoldDB" id="A0A0M9UBK8"/>
<dbReference type="PROSITE" id="PS50801">
    <property type="entry name" value="STAS"/>
    <property type="match status" value="1"/>
</dbReference>
<gene>
    <name evidence="8" type="ORF">ARMA_0377</name>
    <name evidence="9" type="ORF">SE16_02375</name>
</gene>
<feature type="transmembrane region" description="Helical" evidence="5">
    <location>
        <begin position="81"/>
        <end position="98"/>
    </location>
</feature>
<dbReference type="FunCoup" id="A0A0M9UBK8">
    <property type="interactions" value="201"/>
</dbReference>
<keyword evidence="4 5" id="KW-0472">Membrane</keyword>
<dbReference type="InterPro" id="IPR011547">
    <property type="entry name" value="SLC26A/SulP_dom"/>
</dbReference>
<dbReference type="CDD" id="cd00158">
    <property type="entry name" value="RHOD"/>
    <property type="match status" value="1"/>
</dbReference>
<dbReference type="RefSeq" id="WP_054491884.1">
    <property type="nucleotide sequence ID" value="NZ_BBZA01000022.1"/>
</dbReference>
<evidence type="ECO:0000256" key="4">
    <source>
        <dbReference type="ARBA" id="ARBA00023136"/>
    </source>
</evidence>
<evidence type="ECO:0000313" key="8">
    <source>
        <dbReference type="EMBL" id="GAP61954.1"/>
    </source>
</evidence>
<dbReference type="NCBIfam" id="TIGR00815">
    <property type="entry name" value="sulP"/>
    <property type="match status" value="1"/>
</dbReference>
<feature type="transmembrane region" description="Helical" evidence="5">
    <location>
        <begin position="130"/>
        <end position="153"/>
    </location>
</feature>
<dbReference type="SUPFAM" id="SSF52091">
    <property type="entry name" value="SpoIIaa-like"/>
    <property type="match status" value="1"/>
</dbReference>
<protein>
    <submittedName>
        <fullName evidence="8">Sulfate permease, SulP family</fullName>
    </submittedName>
    <submittedName>
        <fullName evidence="9">Sulfate transporter</fullName>
    </submittedName>
</protein>
<dbReference type="InterPro" id="IPR036513">
    <property type="entry name" value="STAS_dom_sf"/>
</dbReference>
<dbReference type="Gene3D" id="3.40.250.10">
    <property type="entry name" value="Rhodanese-like domain"/>
    <property type="match status" value="1"/>
</dbReference>
<dbReference type="PANTHER" id="PTHR11814">
    <property type="entry name" value="SULFATE TRANSPORTER"/>
    <property type="match status" value="1"/>
</dbReference>
<feature type="domain" description="Rhodanese" evidence="6">
    <location>
        <begin position="614"/>
        <end position="703"/>
    </location>
</feature>
<evidence type="ECO:0000259" key="6">
    <source>
        <dbReference type="PROSITE" id="PS50206"/>
    </source>
</evidence>
<dbReference type="STRING" id="872965.SE16_02375"/>
<feature type="transmembrane region" description="Helical" evidence="5">
    <location>
        <begin position="388"/>
        <end position="419"/>
    </location>
</feature>
<dbReference type="CDD" id="cd07042">
    <property type="entry name" value="STAS_SulP_like_sulfate_transporter"/>
    <property type="match status" value="1"/>
</dbReference>
<dbReference type="PROSITE" id="PS50206">
    <property type="entry name" value="RHODANESE_3"/>
    <property type="match status" value="1"/>
</dbReference>
<dbReference type="Gene3D" id="3.30.750.24">
    <property type="entry name" value="STAS domain"/>
    <property type="match status" value="1"/>
</dbReference>
<evidence type="ECO:0000313" key="11">
    <source>
        <dbReference type="Proteomes" id="UP000050502"/>
    </source>
</evidence>
<comment type="caution">
    <text evidence="8">The sequence shown here is derived from an EMBL/GenBank/DDBJ whole genome shotgun (WGS) entry which is preliminary data.</text>
</comment>
<comment type="subcellular location">
    <subcellularLocation>
        <location evidence="1">Membrane</location>
        <topology evidence="1">Multi-pass membrane protein</topology>
    </subcellularLocation>
</comment>
<evidence type="ECO:0000256" key="3">
    <source>
        <dbReference type="ARBA" id="ARBA00022989"/>
    </source>
</evidence>
<feature type="transmembrane region" description="Helical" evidence="5">
    <location>
        <begin position="57"/>
        <end position="74"/>
    </location>
</feature>
<dbReference type="InterPro" id="IPR001307">
    <property type="entry name" value="Thiosulphate_STrfase_CS"/>
</dbReference>
<dbReference type="InterPro" id="IPR001902">
    <property type="entry name" value="SLC26A/SulP_fam"/>
</dbReference>
<dbReference type="GO" id="GO:0055085">
    <property type="term" value="P:transmembrane transport"/>
    <property type="evidence" value="ECO:0007669"/>
    <property type="project" value="InterPro"/>
</dbReference>
<dbReference type="InterPro" id="IPR002645">
    <property type="entry name" value="STAS_dom"/>
</dbReference>
<dbReference type="PROSITE" id="PS00380">
    <property type="entry name" value="RHODANESE_1"/>
    <property type="match status" value="1"/>
</dbReference>
<evidence type="ECO:0000256" key="1">
    <source>
        <dbReference type="ARBA" id="ARBA00004141"/>
    </source>
</evidence>
<dbReference type="InterPro" id="IPR036873">
    <property type="entry name" value="Rhodanese-like_dom_sf"/>
</dbReference>
<organism evidence="8 10">
    <name type="scientific">Ardenticatena maritima</name>
    <dbReference type="NCBI Taxonomy" id="872965"/>
    <lineage>
        <taxon>Bacteria</taxon>
        <taxon>Bacillati</taxon>
        <taxon>Chloroflexota</taxon>
        <taxon>Ardenticatenia</taxon>
        <taxon>Ardenticatenales</taxon>
        <taxon>Ardenticatenaceae</taxon>
        <taxon>Ardenticatena</taxon>
    </lineage>
</organism>
<dbReference type="Pfam" id="PF00581">
    <property type="entry name" value="Rhodanese"/>
    <property type="match status" value="1"/>
</dbReference>
<feature type="transmembrane region" description="Helical" evidence="5">
    <location>
        <begin position="183"/>
        <end position="201"/>
    </location>
</feature>
<feature type="transmembrane region" description="Helical" evidence="5">
    <location>
        <begin position="294"/>
        <end position="314"/>
    </location>
</feature>
<feature type="transmembrane region" description="Helical" evidence="5">
    <location>
        <begin position="334"/>
        <end position="367"/>
    </location>
</feature>
<dbReference type="GO" id="GO:0016020">
    <property type="term" value="C:membrane"/>
    <property type="evidence" value="ECO:0007669"/>
    <property type="project" value="UniProtKB-SubCell"/>
</dbReference>
<dbReference type="InterPro" id="IPR001763">
    <property type="entry name" value="Rhodanese-like_dom"/>
</dbReference>
<feature type="domain" description="STAS" evidence="7">
    <location>
        <begin position="452"/>
        <end position="539"/>
    </location>
</feature>
<feature type="transmembrane region" description="Helical" evidence="5">
    <location>
        <begin position="208"/>
        <end position="227"/>
    </location>
</feature>
<dbReference type="Pfam" id="PF01740">
    <property type="entry name" value="STAS"/>
    <property type="match status" value="1"/>
</dbReference>
<feature type="transmembrane region" description="Helical" evidence="5">
    <location>
        <begin position="104"/>
        <end position="123"/>
    </location>
</feature>
<dbReference type="InParanoid" id="A0A0M9UBK8"/>
<feature type="transmembrane region" description="Helical" evidence="5">
    <location>
        <begin position="258"/>
        <end position="282"/>
    </location>
</feature>
<proteinExistence type="predicted"/>
<evidence type="ECO:0000256" key="2">
    <source>
        <dbReference type="ARBA" id="ARBA00022692"/>
    </source>
</evidence>
<accession>A0A0M9UBK8</accession>
<evidence type="ECO:0000259" key="7">
    <source>
        <dbReference type="PROSITE" id="PS50801"/>
    </source>
</evidence>
<reference evidence="9 11" key="2">
    <citation type="submission" date="2015-07" db="EMBL/GenBank/DDBJ databases">
        <title>Whole genome sequence of Ardenticatena maritima DSM 23922.</title>
        <authorList>
            <person name="Hemp J."/>
            <person name="Ward L.M."/>
            <person name="Pace L.A."/>
            <person name="Fischer W.W."/>
        </authorList>
    </citation>
    <scope>NUCLEOTIDE SEQUENCE [LARGE SCALE GENOMIC DNA]</scope>
    <source>
        <strain evidence="9 11">110S</strain>
    </source>
</reference>
<dbReference type="GO" id="GO:0004792">
    <property type="term" value="F:thiosulfate-cyanide sulfurtransferase activity"/>
    <property type="evidence" value="ECO:0007669"/>
    <property type="project" value="InterPro"/>
</dbReference>
<dbReference type="OrthoDB" id="9771198at2"/>